<gene>
    <name evidence="2" type="ORF">JAW44_001523</name>
</gene>
<organism evidence="2 3">
    <name type="scientific">Citrobacter werkmanii</name>
    <dbReference type="NCBI Taxonomy" id="67827"/>
    <lineage>
        <taxon>Bacteria</taxon>
        <taxon>Pseudomonadati</taxon>
        <taxon>Pseudomonadota</taxon>
        <taxon>Gammaproteobacteria</taxon>
        <taxon>Enterobacterales</taxon>
        <taxon>Enterobacteriaceae</taxon>
        <taxon>Citrobacter</taxon>
        <taxon>Citrobacter freundii complex</taxon>
    </lineage>
</organism>
<feature type="transmembrane region" description="Helical" evidence="1">
    <location>
        <begin position="43"/>
        <end position="63"/>
    </location>
</feature>
<dbReference type="EMBL" id="DACUGV010000002">
    <property type="protein sequence ID" value="HAT7591806.1"/>
    <property type="molecule type" value="Genomic_DNA"/>
</dbReference>
<accession>A0AA37Z808</accession>
<sequence>MEFIAWTLVVVGLCLLVVGTIQSRRHHALVKTNIREAVKTSNGDAPMCSGYIIFLIGLIILVVG</sequence>
<comment type="caution">
    <text evidence="2">The sequence shown here is derived from an EMBL/GenBank/DDBJ whole genome shotgun (WGS) entry which is preliminary data.</text>
</comment>
<keyword evidence="1" id="KW-1133">Transmembrane helix</keyword>
<keyword evidence="1" id="KW-0812">Transmembrane</keyword>
<evidence type="ECO:0000313" key="2">
    <source>
        <dbReference type="EMBL" id="HAT7591806.1"/>
    </source>
</evidence>
<dbReference type="Proteomes" id="UP000867745">
    <property type="component" value="Unassembled WGS sequence"/>
</dbReference>
<dbReference type="RefSeq" id="WP_137365379.1">
    <property type="nucleotide sequence ID" value="NZ_JADOYY010000001.1"/>
</dbReference>
<evidence type="ECO:0000256" key="1">
    <source>
        <dbReference type="SAM" id="Phobius"/>
    </source>
</evidence>
<keyword evidence="1" id="KW-0472">Membrane</keyword>
<dbReference type="AlphaFoldDB" id="A0AA37Z808"/>
<reference evidence="2" key="2">
    <citation type="submission" date="2020-11" db="EMBL/GenBank/DDBJ databases">
        <authorList>
            <consortium name="NCBI Pathogen Detection Project"/>
        </authorList>
    </citation>
    <scope>NUCLEOTIDE SEQUENCE</scope>
    <source>
        <strain evidence="2">RS189</strain>
    </source>
</reference>
<protein>
    <submittedName>
        <fullName evidence="2">Uncharacterized protein</fullName>
    </submittedName>
</protein>
<evidence type="ECO:0000313" key="3">
    <source>
        <dbReference type="Proteomes" id="UP000867745"/>
    </source>
</evidence>
<proteinExistence type="predicted"/>
<reference evidence="2" key="1">
    <citation type="journal article" date="2018" name="Genome Biol.">
        <title>SKESA: strategic k-mer extension for scrupulous assemblies.</title>
        <authorList>
            <person name="Souvorov A."/>
            <person name="Agarwala R."/>
            <person name="Lipman D.J."/>
        </authorList>
    </citation>
    <scope>NUCLEOTIDE SEQUENCE</scope>
    <source>
        <strain evidence="2">RS189</strain>
    </source>
</reference>
<name>A0AA37Z808_9ENTR</name>